<evidence type="ECO:0000256" key="1">
    <source>
        <dbReference type="SAM" id="MobiDB-lite"/>
    </source>
</evidence>
<reference evidence="2 3" key="1">
    <citation type="journal article" date="2018" name="PLoS ONE">
        <title>The draft genome of Kipferlia bialata reveals reductive genome evolution in fornicate parasites.</title>
        <authorList>
            <person name="Tanifuji G."/>
            <person name="Takabayashi S."/>
            <person name="Kume K."/>
            <person name="Takagi M."/>
            <person name="Nakayama T."/>
            <person name="Kamikawa R."/>
            <person name="Inagaki Y."/>
            <person name="Hashimoto T."/>
        </authorList>
    </citation>
    <scope>NUCLEOTIDE SEQUENCE [LARGE SCALE GENOMIC DNA]</scope>
    <source>
        <strain evidence="2">NY0173</strain>
    </source>
</reference>
<evidence type="ECO:0000313" key="2">
    <source>
        <dbReference type="EMBL" id="GIQ79809.1"/>
    </source>
</evidence>
<evidence type="ECO:0000313" key="3">
    <source>
        <dbReference type="Proteomes" id="UP000265618"/>
    </source>
</evidence>
<feature type="region of interest" description="Disordered" evidence="1">
    <location>
        <begin position="1079"/>
        <end position="1145"/>
    </location>
</feature>
<feature type="compositionally biased region" description="Acidic residues" evidence="1">
    <location>
        <begin position="517"/>
        <end position="532"/>
    </location>
</feature>
<dbReference type="AlphaFoldDB" id="A0A9K3CMM2"/>
<feature type="region of interest" description="Disordered" evidence="1">
    <location>
        <begin position="515"/>
        <end position="575"/>
    </location>
</feature>
<gene>
    <name evidence="2" type="ORF">KIPB_000508</name>
</gene>
<dbReference type="EMBL" id="BDIP01000059">
    <property type="protein sequence ID" value="GIQ79809.1"/>
    <property type="molecule type" value="Genomic_DNA"/>
</dbReference>
<feature type="compositionally biased region" description="Basic and acidic residues" evidence="1">
    <location>
        <begin position="865"/>
        <end position="876"/>
    </location>
</feature>
<keyword evidence="3" id="KW-1185">Reference proteome</keyword>
<feature type="region of interest" description="Disordered" evidence="1">
    <location>
        <begin position="926"/>
        <end position="945"/>
    </location>
</feature>
<feature type="compositionally biased region" description="Basic and acidic residues" evidence="1">
    <location>
        <begin position="690"/>
        <end position="719"/>
    </location>
</feature>
<feature type="compositionally biased region" description="Basic and acidic residues" evidence="1">
    <location>
        <begin position="1132"/>
        <end position="1144"/>
    </location>
</feature>
<feature type="compositionally biased region" description="Basic and acidic residues" evidence="1">
    <location>
        <begin position="542"/>
        <end position="570"/>
    </location>
</feature>
<proteinExistence type="predicted"/>
<organism evidence="2 3">
    <name type="scientific">Kipferlia bialata</name>
    <dbReference type="NCBI Taxonomy" id="797122"/>
    <lineage>
        <taxon>Eukaryota</taxon>
        <taxon>Metamonada</taxon>
        <taxon>Carpediemonas-like organisms</taxon>
        <taxon>Kipferlia</taxon>
    </lineage>
</organism>
<accession>A0A9K3CMM2</accession>
<protein>
    <submittedName>
        <fullName evidence="2">Uncharacterized protein</fullName>
    </submittedName>
</protein>
<feature type="region of interest" description="Disordered" evidence="1">
    <location>
        <begin position="37"/>
        <end position="64"/>
    </location>
</feature>
<feature type="region of interest" description="Disordered" evidence="1">
    <location>
        <begin position="848"/>
        <end position="876"/>
    </location>
</feature>
<comment type="caution">
    <text evidence="2">The sequence shown here is derived from an EMBL/GenBank/DDBJ whole genome shotgun (WGS) entry which is preliminary data.</text>
</comment>
<dbReference type="Proteomes" id="UP000265618">
    <property type="component" value="Unassembled WGS sequence"/>
</dbReference>
<feature type="region of interest" description="Disordered" evidence="1">
    <location>
        <begin position="690"/>
        <end position="725"/>
    </location>
</feature>
<name>A0A9K3CMM2_9EUKA</name>
<sequence>MPRLIEQLEAHLTCIARLTKREKRVRPMMDRAQEMCDRLGGSVSPTSGGDAGRESTDSLDTVQRAGLRDNSEVLTGLCVRCLEAKQPKVVSAGVDLLMWVLNTNVLSYHPETHGSTPSGDALSHASNLVLHSTLNQILDALQTGVSKKLGLSGHTAALQAALQLIPLSLNLAPPIAQGRERGGERDDLSVLKAVRVVAAGLDPSKPSGLSEVSVSLLGQAVSLIVGMAHSYHQVSPVMASIAAAAVSLPMSQQETEAPSKASPSTPLPLPHLVPSIALDLLYDSLTCHSHRFGDSLRPVLGVIAAPLLTHIPSVFHRLRQGLTVKGGTVGMGTSSLLTHYIRCMRVLLELPLSYRHSCPREIAVVLTHLRSVLSCPVPTLQLVAALCIRCIFRGQGTLSDLVSLFDAHFLSLVPPTSPGDASSGPLIRALTKETAILMVSLLDELGTPSPSDPDVYDGQTEASEADLRERIETAVSVAGSLSLAQTPPGALVTERGLGRDAGPLMVCQIPAYLQGVESDESSSSEESEEGERETETGFGSEVLRERERVETQRVTHTTERERERALKEDTPTTESQDMDAVFQQGMARLTQVARHPFPSMDMGREGVWTEKDVPFSRFCLIETAGEGERERDGDRGTDQCSPSNICDGLVRCVSSLIALSDTAAQETVQHLTLLVLLDTLVRVSESVKGMAEDMGREREGEGETEGGGEREAEGEREGESDGSPTLSTFTSVCLSLSDVLLSASNGLLAACRDGRVALYPLYIAHNTASAVLSCLSLPASVHSDALGDIAVSAVQRMAGLVYVTTCRPRLSPSMCLKSLRASGALAPSSSSLDADAVPLLVSPTQLHTAGWGRGERETSTTGTGGRRDRERERERGVRADVAAQALGTVVSLCRVHCNQLDGAWQSVLAALLGGEVGLKDEWQRAGGVERERKSGPHPPLPHTYTTPHAAYTAIRAFHTDMPTLLSSKGMGMYVTALTALAQHDIRGHSVSPAPERYTQGGMSPGGRAVTQSSLVLSKIEALVTRLDRERLCGTVDVLTAFFTGGIQSLQGEVLRSVCTSATQVLGAILRAKQRTKTLNSSSNSVFGDESEEEAERETSTGRESSCGEDLSSLPDASILSPLLHPLTANTTKGERERERERDQGARAVSADICARALTSLVKLGLVSDGMETVAHALMCAAARTATGHPLSHIGGVPDVLSAVMGYKGGEGDDVAAVMGYKGGRHRRGMILQV</sequence>